<evidence type="ECO:0000313" key="5">
    <source>
        <dbReference type="EMBL" id="KAL0636706.1"/>
    </source>
</evidence>
<keyword evidence="6" id="KW-1185">Reference proteome</keyword>
<name>A0ABR3GLD0_9PEZI</name>
<feature type="region of interest" description="Disordered" evidence="2">
    <location>
        <begin position="170"/>
        <end position="201"/>
    </location>
</feature>
<feature type="transmembrane region" description="Helical" evidence="3">
    <location>
        <begin position="373"/>
        <end position="396"/>
    </location>
</feature>
<feature type="transmembrane region" description="Helical" evidence="3">
    <location>
        <begin position="428"/>
        <end position="449"/>
    </location>
</feature>
<reference evidence="5 6" key="1">
    <citation type="submission" date="2024-02" db="EMBL/GenBank/DDBJ databases">
        <title>Discinaceae phylogenomics.</title>
        <authorList>
            <person name="Dirks A.C."/>
            <person name="James T.Y."/>
        </authorList>
    </citation>
    <scope>NUCLEOTIDE SEQUENCE [LARGE SCALE GENOMIC DNA]</scope>
    <source>
        <strain evidence="5 6">ACD0624</strain>
    </source>
</reference>
<evidence type="ECO:0000256" key="3">
    <source>
        <dbReference type="SAM" id="Phobius"/>
    </source>
</evidence>
<dbReference type="PANTHER" id="PTHR34502">
    <property type="entry name" value="DUF6594 DOMAIN-CONTAINING PROTEIN-RELATED"/>
    <property type="match status" value="1"/>
</dbReference>
<keyword evidence="1" id="KW-0175">Coiled coil</keyword>
<feature type="coiled-coil region" evidence="1">
    <location>
        <begin position="140"/>
        <end position="167"/>
    </location>
</feature>
<keyword evidence="3" id="KW-1133">Transmembrane helix</keyword>
<sequence>MPVGDRRRCGTCAPRPRVSYSTAIPPSRCHPVPSNDAVPVELAPGPVVLETVQNASHDGTTDASVQWRIPYVEGEQQQYIQDLSSIRVISTDSDNTPPLVSDVLGDDKQSIYSFDLPTLMSDQNEFALYPRFGKLNCLNLLHLQQHLYDLERKLEELDIEELSLMENKEVSRESSQKDTVTGIDIDKPRQQSRSSEMSALSRRSIGFGGLSAQEKADRQAMGCEDAQCHILTLPASFSAEQSGKKLPLSLRRCRLMGEVSKTLKAYNSALLSYSKIITLPDASHRDMRALKDWLQRTENPLLQNSDALRFLAEGSTDIVAISARQADILEYFLQSRLLRIIESLPMWRRIFPSILNAVAKVRPTIQSRAMLEILRLCISLGGAILIVAPVVVLYFTRDEWARLVIICVCTIVFAVLMHVFAASDKKEVLMATTGYTAVLVVFVGSEAFADNQVKRLAR</sequence>
<evidence type="ECO:0000259" key="4">
    <source>
        <dbReference type="Pfam" id="PF20237"/>
    </source>
</evidence>
<dbReference type="EMBL" id="JBBBZM010000045">
    <property type="protein sequence ID" value="KAL0636706.1"/>
    <property type="molecule type" value="Genomic_DNA"/>
</dbReference>
<protein>
    <recommendedName>
        <fullName evidence="4">DUF6594 domain-containing protein</fullName>
    </recommendedName>
</protein>
<gene>
    <name evidence="5" type="ORF">Q9L58_004314</name>
</gene>
<evidence type="ECO:0000256" key="1">
    <source>
        <dbReference type="SAM" id="Coils"/>
    </source>
</evidence>
<proteinExistence type="predicted"/>
<evidence type="ECO:0000313" key="6">
    <source>
        <dbReference type="Proteomes" id="UP001447188"/>
    </source>
</evidence>
<comment type="caution">
    <text evidence="5">The sequence shown here is derived from an EMBL/GenBank/DDBJ whole genome shotgun (WGS) entry which is preliminary data.</text>
</comment>
<keyword evidence="3" id="KW-0472">Membrane</keyword>
<feature type="domain" description="DUF6594" evidence="4">
    <location>
        <begin position="118"/>
        <end position="440"/>
    </location>
</feature>
<accession>A0ABR3GLD0</accession>
<organism evidence="5 6">
    <name type="scientific">Discina gigas</name>
    <dbReference type="NCBI Taxonomy" id="1032678"/>
    <lineage>
        <taxon>Eukaryota</taxon>
        <taxon>Fungi</taxon>
        <taxon>Dikarya</taxon>
        <taxon>Ascomycota</taxon>
        <taxon>Pezizomycotina</taxon>
        <taxon>Pezizomycetes</taxon>
        <taxon>Pezizales</taxon>
        <taxon>Discinaceae</taxon>
        <taxon>Discina</taxon>
    </lineage>
</organism>
<dbReference type="InterPro" id="IPR046529">
    <property type="entry name" value="DUF6594"/>
</dbReference>
<dbReference type="Pfam" id="PF20237">
    <property type="entry name" value="DUF6594"/>
    <property type="match status" value="1"/>
</dbReference>
<keyword evidence="3" id="KW-0812">Transmembrane</keyword>
<dbReference type="Proteomes" id="UP001447188">
    <property type="component" value="Unassembled WGS sequence"/>
</dbReference>
<evidence type="ECO:0000256" key="2">
    <source>
        <dbReference type="SAM" id="MobiDB-lite"/>
    </source>
</evidence>
<feature type="transmembrane region" description="Helical" evidence="3">
    <location>
        <begin position="403"/>
        <end position="422"/>
    </location>
</feature>
<dbReference type="PANTHER" id="PTHR34502:SF5">
    <property type="entry name" value="DUF6594 DOMAIN-CONTAINING PROTEIN"/>
    <property type="match status" value="1"/>
</dbReference>